<reference evidence="2" key="1">
    <citation type="submission" date="2020-08" db="EMBL/GenBank/DDBJ databases">
        <title>Genome public.</title>
        <authorList>
            <person name="Liu C."/>
            <person name="Sun Q."/>
        </authorList>
    </citation>
    <scope>NUCLEOTIDE SEQUENCE</scope>
    <source>
        <strain evidence="2">NSJ-32</strain>
    </source>
</reference>
<gene>
    <name evidence="2" type="ORF">H8730_05725</name>
</gene>
<evidence type="ECO:0000313" key="2">
    <source>
        <dbReference type="EMBL" id="MBC8543039.1"/>
    </source>
</evidence>
<feature type="region of interest" description="Disordered" evidence="1">
    <location>
        <begin position="88"/>
        <end position="121"/>
    </location>
</feature>
<dbReference type="EMBL" id="JACRSQ010000006">
    <property type="protein sequence ID" value="MBC8543039.1"/>
    <property type="molecule type" value="Genomic_DNA"/>
</dbReference>
<organism evidence="2 3">
    <name type="scientific">Bianquea renquensis</name>
    <dbReference type="NCBI Taxonomy" id="2763661"/>
    <lineage>
        <taxon>Bacteria</taxon>
        <taxon>Bacillati</taxon>
        <taxon>Bacillota</taxon>
        <taxon>Clostridia</taxon>
        <taxon>Eubacteriales</taxon>
        <taxon>Bianqueaceae</taxon>
        <taxon>Bianquea</taxon>
    </lineage>
</organism>
<feature type="compositionally biased region" description="Basic and acidic residues" evidence="1">
    <location>
        <begin position="88"/>
        <end position="106"/>
    </location>
</feature>
<dbReference type="Proteomes" id="UP000657006">
    <property type="component" value="Unassembled WGS sequence"/>
</dbReference>
<keyword evidence="3" id="KW-1185">Reference proteome</keyword>
<comment type="caution">
    <text evidence="2">The sequence shown here is derived from an EMBL/GenBank/DDBJ whole genome shotgun (WGS) entry which is preliminary data.</text>
</comment>
<name>A0A926DSN2_9FIRM</name>
<dbReference type="RefSeq" id="WP_177713915.1">
    <property type="nucleotide sequence ID" value="NZ_JACRSQ010000006.1"/>
</dbReference>
<proteinExistence type="predicted"/>
<evidence type="ECO:0000256" key="1">
    <source>
        <dbReference type="SAM" id="MobiDB-lite"/>
    </source>
</evidence>
<accession>A0A926DSN2</accession>
<dbReference type="AlphaFoldDB" id="A0A926DSN2"/>
<protein>
    <recommendedName>
        <fullName evidence="4">Zinc ribbon domain-containing protein</fullName>
    </recommendedName>
</protein>
<evidence type="ECO:0000313" key="3">
    <source>
        <dbReference type="Proteomes" id="UP000657006"/>
    </source>
</evidence>
<evidence type="ECO:0008006" key="4">
    <source>
        <dbReference type="Google" id="ProtNLM"/>
    </source>
</evidence>
<sequence length="154" mass="17364">MKQHFKDLVKGVKKACGVVYDKTSETVDMAKLEVETKKTLSNLDKEYKALGQIVYQVEMGSLTRDDQIVAAACKRIEKCLTRLEELNGEKAKKKESKKQSKQEKTADQAGGEASEEEVHPQRNEEGYFVLKFCPFCKVGNHPDAVKCVNCGREF</sequence>